<dbReference type="Pfam" id="PF07678">
    <property type="entry name" value="TED_complement"/>
    <property type="match status" value="1"/>
</dbReference>
<dbReference type="SUPFAM" id="SSF48239">
    <property type="entry name" value="Terpenoid cyclases/Protein prenyltransferases"/>
    <property type="match status" value="1"/>
</dbReference>
<dbReference type="InterPro" id="IPR011625">
    <property type="entry name" value="A2M_N_BRD"/>
</dbReference>
<dbReference type="PROSITE" id="PS00477">
    <property type="entry name" value="ALPHA_2_MACROGLOBULIN"/>
    <property type="match status" value="1"/>
</dbReference>
<evidence type="ECO:0000256" key="6">
    <source>
        <dbReference type="ARBA" id="ARBA00023157"/>
    </source>
</evidence>
<keyword evidence="3 8" id="KW-0732">Signal</keyword>
<dbReference type="Ensembl" id="ENSAMXT00005039020.1">
    <property type="protein sequence ID" value="ENSAMXP00005035777.1"/>
    <property type="gene ID" value="ENSAMXG00005017140.1"/>
</dbReference>
<dbReference type="KEGG" id="amex:103033754"/>
<evidence type="ECO:0000256" key="5">
    <source>
        <dbReference type="ARBA" id="ARBA00022966"/>
    </source>
</evidence>
<dbReference type="Pfam" id="PF07677">
    <property type="entry name" value="A2M_recep"/>
    <property type="match status" value="1"/>
</dbReference>
<dbReference type="InterPro" id="IPR047565">
    <property type="entry name" value="Alpha-macroglob_thiol-ester_cl"/>
</dbReference>
<keyword evidence="4" id="KW-0722">Serine protease inhibitor</keyword>
<dbReference type="InterPro" id="IPR008930">
    <property type="entry name" value="Terpenoid_cyclase/PrenylTrfase"/>
</dbReference>
<dbReference type="Pfam" id="PF01835">
    <property type="entry name" value="MG2"/>
    <property type="match status" value="1"/>
</dbReference>
<dbReference type="SMART" id="SM01360">
    <property type="entry name" value="A2M"/>
    <property type="match status" value="1"/>
</dbReference>
<dbReference type="GeneID" id="103033754"/>
<evidence type="ECO:0000256" key="4">
    <source>
        <dbReference type="ARBA" id="ARBA00022900"/>
    </source>
</evidence>
<proteinExistence type="inferred from homology"/>
<dbReference type="PANTHER" id="PTHR11412">
    <property type="entry name" value="MACROGLOBULIN / COMPLEMENT"/>
    <property type="match status" value="1"/>
</dbReference>
<dbReference type="Gene3D" id="2.20.130.20">
    <property type="match status" value="1"/>
</dbReference>
<dbReference type="SMART" id="SM01419">
    <property type="entry name" value="Thiol-ester_cl"/>
    <property type="match status" value="1"/>
</dbReference>
<dbReference type="Gene3D" id="2.60.40.1940">
    <property type="match status" value="1"/>
</dbReference>
<dbReference type="Pfam" id="PF00207">
    <property type="entry name" value="A2M"/>
    <property type="match status" value="1"/>
</dbReference>
<sequence>MEQLYIVLVFGFLSCAVGAQTTPGPAQNPSYLIAVFKTVQPGLPVTVSVTNLRQSPVLVVSEIIHGNTSIQTQNSTIEAGSTARQVLPPIPEDDQSYWIPYELQVRGYSEGILVYCNSTSLRYELQGMAILLQTDKPKYKPGQAVKIRAVVITPDGKPCDKRIDLVIMDPKRNMVHQWLSVETSVGTASREFQLSDNPPLGNWVIAASMKEVAQEQVFTVSHYVLPKFEVLVNAPDVLYYEDHLVYTVTAQYLYGKPVTGKLTVIYVHGSYGYEVRYEDTRMIDGTVDLNFDVPQLYHQKRFNDYMYSDYKYDTGDYIDINVQVTESLTGVTHNSTTRISIAMFKFKLEFQNYPPTIKPSLNITAQLKLSTYNGQPLTLNDQARGVSITITQQIRSPWSFEWNNPKPFQPREINTTQDSILPSTLPYPSGDMPVEKLQLPVPADGIISIPIQLSETVATLTIEAQYEDQQNSLHLYRGYLSPSDSYIQLQALSPSQVGQPLKINVESNFPLPQFHYMVISRGQVVDAGTSSSSVFTLSPDFAWVPHASVLVYCIHSDGEIISDALYISFTQTMRNNVSLSWERERAEPAEAVSLSISVAEPGSLVGILVVDKGSQDVDRSNDLTGEKVMYELDKFNGVLFPPLAGTSMMDPYSMFMASDVTVLTDANLNPVYNYYINDFIEEGVQMFSMKQDNLQPRKNFPETWLWLESYMSENTTLPLHLTVPDSMTSWVATAFVISENLGIGFSAPTELVVFKDFFLSLSLPAYVIRGELLLLEVTLFNYMDQELEVMVEVQESSMFEIVSPIEDSMPGVRHVSVWSQNGTTVQFPIKAIDLGQIPISVKAVSNYASDSVYQTILVKPEGMEESFTQTLFLEFPPLQNDLHKKLDFIFPVNVVSGSQRAVVTAVGDILGPSISGLDTLIQMPYGCGEQNMINFAPNVYVLQYLSSTGQADEKIRTTAINYLTQGYERELSYQREDGSFSAFGDSDPSGSTWLSAFVLRCFLQARAFIFIDESVLLRTASWLIAQQTSDGAFKEPGRVIHTELQGGLDSSVSLTAYVLMAFLEDVSYSSNYAGQVSLAVNYLTLKLSEGISSNYSLCLVTYALSLAKSPSAGSALSELMSRAKMQDNVPVWSSPDSGLMDSWQPRSADIEMASYTLLSYYQQGSVEQGFTLMKWLSQQRSHLGGYGSTQDTVIAMQALSTYASLNSGEQTDINITVTNPMDKVANFTINQSNYLLYQSQEIEATEELHIHVSAVGKGIALFQLTTFYNVEAKELSRRRRDAHTNEAFNVDINVMDINLYSIYINICFRLSENQVLDQTGMAILEVGLLTGFSLAQDGITLNSLVKKVETPPGKVILYLDSVTKSEECVTIPTLLEFKVTSVQDAVVALYDYYEPRRRTVRTYTSEARQDMPICSFCEGDCSYCETNDVSIYDSGLSWHQNNSLVMLLVLLITLTICF</sequence>
<comment type="similarity">
    <text evidence="1">Belongs to the protease inhibitor I39 (alpha-2-macroglobulin) family.</text>
</comment>
<feature type="signal peptide" evidence="8">
    <location>
        <begin position="1"/>
        <end position="19"/>
    </location>
</feature>
<evidence type="ECO:0000256" key="8">
    <source>
        <dbReference type="SAM" id="SignalP"/>
    </source>
</evidence>
<dbReference type="InterPro" id="IPR036595">
    <property type="entry name" value="A-macroglobulin_rcpt-bd_sf"/>
</dbReference>
<dbReference type="GO" id="GO:0004867">
    <property type="term" value="F:serine-type endopeptidase inhibitor activity"/>
    <property type="evidence" value="ECO:0007669"/>
    <property type="project" value="UniProtKB-KW"/>
</dbReference>
<evidence type="ECO:0000313" key="13">
    <source>
        <dbReference type="Proteomes" id="UP000694621"/>
    </source>
</evidence>
<organism evidence="12 13">
    <name type="scientific">Astyanax mexicanus</name>
    <name type="common">Blind cave fish</name>
    <name type="synonym">Astyanax fasciatus mexicanus</name>
    <dbReference type="NCBI Taxonomy" id="7994"/>
    <lineage>
        <taxon>Eukaryota</taxon>
        <taxon>Metazoa</taxon>
        <taxon>Chordata</taxon>
        <taxon>Craniata</taxon>
        <taxon>Vertebrata</taxon>
        <taxon>Euteleostomi</taxon>
        <taxon>Actinopterygii</taxon>
        <taxon>Neopterygii</taxon>
        <taxon>Teleostei</taxon>
        <taxon>Ostariophysi</taxon>
        <taxon>Characiformes</taxon>
        <taxon>Characoidei</taxon>
        <taxon>Acestrorhamphidae</taxon>
        <taxon>Acestrorhamphinae</taxon>
        <taxon>Astyanax</taxon>
    </lineage>
</organism>
<dbReference type="InterPro" id="IPR009048">
    <property type="entry name" value="A-macroglobulin_rcpt-bd"/>
</dbReference>
<dbReference type="InterPro" id="IPR001599">
    <property type="entry name" value="Macroglobln_a2"/>
</dbReference>
<dbReference type="Gene3D" id="2.60.40.10">
    <property type="entry name" value="Immunoglobulins"/>
    <property type="match status" value="1"/>
</dbReference>
<dbReference type="InterPro" id="IPR013783">
    <property type="entry name" value="Ig-like_fold"/>
</dbReference>
<dbReference type="InterPro" id="IPR019742">
    <property type="entry name" value="MacrogloblnA2_CS"/>
</dbReference>
<keyword evidence="2" id="KW-0646">Protease inhibitor</keyword>
<name>A0A8B9KDG6_ASTMX</name>
<feature type="domain" description="Alpha-2-macroglobulin bait region" evidence="9">
    <location>
        <begin position="487"/>
        <end position="617"/>
    </location>
</feature>
<evidence type="ECO:0000256" key="7">
    <source>
        <dbReference type="ARBA" id="ARBA00023180"/>
    </source>
</evidence>
<evidence type="ECO:0000256" key="2">
    <source>
        <dbReference type="ARBA" id="ARBA00022690"/>
    </source>
</evidence>
<dbReference type="FunFam" id="2.60.40.1930:FF:000001">
    <property type="entry name" value="CD109 isoform 3"/>
    <property type="match status" value="1"/>
</dbReference>
<dbReference type="Pfam" id="PF07703">
    <property type="entry name" value="A2M_BRD"/>
    <property type="match status" value="1"/>
</dbReference>
<evidence type="ECO:0000313" key="12">
    <source>
        <dbReference type="Ensembl" id="ENSAMXP00005035777.1"/>
    </source>
</evidence>
<dbReference type="GO" id="GO:0005615">
    <property type="term" value="C:extracellular space"/>
    <property type="evidence" value="ECO:0007669"/>
    <property type="project" value="InterPro"/>
</dbReference>
<dbReference type="Gene3D" id="2.60.120.1540">
    <property type="match status" value="1"/>
</dbReference>
<dbReference type="InterPro" id="IPR050473">
    <property type="entry name" value="A2M/Complement_sys"/>
</dbReference>
<dbReference type="SUPFAM" id="SSF49410">
    <property type="entry name" value="Alpha-macroglobulin receptor domain"/>
    <property type="match status" value="1"/>
</dbReference>
<dbReference type="Gene3D" id="1.50.10.20">
    <property type="match status" value="1"/>
</dbReference>
<dbReference type="InterPro" id="IPR041813">
    <property type="entry name" value="A2M_TED"/>
</dbReference>
<protein>
    <recommendedName>
        <fullName evidence="14">CD109 molecule</fullName>
    </recommendedName>
</protein>
<feature type="domain" description="Alpha-macroglobulin receptor-binding" evidence="11">
    <location>
        <begin position="1319"/>
        <end position="1403"/>
    </location>
</feature>
<evidence type="ECO:0000259" key="9">
    <source>
        <dbReference type="SMART" id="SM01359"/>
    </source>
</evidence>
<dbReference type="SMART" id="SM01361">
    <property type="entry name" value="A2M_recep"/>
    <property type="match status" value="1"/>
</dbReference>
<evidence type="ECO:0000259" key="10">
    <source>
        <dbReference type="SMART" id="SM01360"/>
    </source>
</evidence>
<evidence type="ECO:0000256" key="3">
    <source>
        <dbReference type="ARBA" id="ARBA00022729"/>
    </source>
</evidence>
<dbReference type="InterPro" id="IPR011626">
    <property type="entry name" value="Alpha-macroglobulin_TED"/>
</dbReference>
<feature type="chain" id="PRO_5034934466" description="CD109 molecule" evidence="8">
    <location>
        <begin position="20"/>
        <end position="1458"/>
    </location>
</feature>
<evidence type="ECO:0000256" key="1">
    <source>
        <dbReference type="ARBA" id="ARBA00010952"/>
    </source>
</evidence>
<dbReference type="CTD" id="135228"/>
<evidence type="ECO:0008006" key="14">
    <source>
        <dbReference type="Google" id="ProtNLM"/>
    </source>
</evidence>
<dbReference type="Gene3D" id="2.60.40.690">
    <property type="entry name" value="Alpha-macroglobulin, receptor-binding domain"/>
    <property type="match status" value="1"/>
</dbReference>
<dbReference type="InterPro" id="IPR002890">
    <property type="entry name" value="MG2"/>
</dbReference>
<dbReference type="PANTHER" id="PTHR11412:SF136">
    <property type="entry name" value="CD109 ANTIGEN"/>
    <property type="match status" value="1"/>
</dbReference>
<dbReference type="CDD" id="cd02897">
    <property type="entry name" value="A2M_2"/>
    <property type="match status" value="1"/>
</dbReference>
<keyword evidence="5" id="KW-0882">Thioester bond</keyword>
<dbReference type="Pfam" id="PF17791">
    <property type="entry name" value="MG3"/>
    <property type="match status" value="1"/>
</dbReference>
<keyword evidence="7" id="KW-0325">Glycoprotein</keyword>
<keyword evidence="6" id="KW-1015">Disulfide bond</keyword>
<dbReference type="Gene3D" id="2.60.40.1930">
    <property type="match status" value="2"/>
</dbReference>
<accession>A0A8B9KDG6</accession>
<dbReference type="SMART" id="SM01359">
    <property type="entry name" value="A2M_N_2"/>
    <property type="match status" value="1"/>
</dbReference>
<dbReference type="InterPro" id="IPR041555">
    <property type="entry name" value="MG3"/>
</dbReference>
<reference evidence="12" key="1">
    <citation type="submission" date="2025-08" db="UniProtKB">
        <authorList>
            <consortium name="Ensembl"/>
        </authorList>
    </citation>
    <scope>IDENTIFICATION</scope>
</reference>
<feature type="domain" description="Alpha-2-macroglobulin" evidence="10">
    <location>
        <begin position="703"/>
        <end position="793"/>
    </location>
</feature>
<dbReference type="Proteomes" id="UP000694621">
    <property type="component" value="Unplaced"/>
</dbReference>
<evidence type="ECO:0000259" key="11">
    <source>
        <dbReference type="SMART" id="SM01361"/>
    </source>
</evidence>
<dbReference type="FunFam" id="1.50.10.20:FF:000001">
    <property type="entry name" value="CD109 isoform 1"/>
    <property type="match status" value="1"/>
</dbReference>